<gene>
    <name evidence="3" type="ORF">E1262_25400</name>
</gene>
<dbReference type="Proteomes" id="UP000295217">
    <property type="component" value="Unassembled WGS sequence"/>
</dbReference>
<dbReference type="InterPro" id="IPR050534">
    <property type="entry name" value="Coronavir_polyprotein_1ab"/>
</dbReference>
<dbReference type="SUPFAM" id="SSF52540">
    <property type="entry name" value="P-loop containing nucleoside triphosphate hydrolases"/>
    <property type="match status" value="2"/>
</dbReference>
<keyword evidence="4" id="KW-1185">Reference proteome</keyword>
<feature type="compositionally biased region" description="Low complexity" evidence="1">
    <location>
        <begin position="850"/>
        <end position="867"/>
    </location>
</feature>
<dbReference type="Gene3D" id="3.40.50.300">
    <property type="entry name" value="P-loop containing nucleotide triphosphate hydrolases"/>
    <property type="match status" value="2"/>
</dbReference>
<dbReference type="InterPro" id="IPR027417">
    <property type="entry name" value="P-loop_NTPase"/>
</dbReference>
<feature type="domain" description="UvrD-like helicase C-terminal" evidence="2">
    <location>
        <begin position="533"/>
        <end position="573"/>
    </location>
</feature>
<name>A0A4R5A420_9ACTN</name>
<feature type="region of interest" description="Disordered" evidence="1">
    <location>
        <begin position="850"/>
        <end position="873"/>
    </location>
</feature>
<dbReference type="Pfam" id="PF13604">
    <property type="entry name" value="AAA_30"/>
    <property type="match status" value="1"/>
</dbReference>
<dbReference type="EMBL" id="SMLB01000052">
    <property type="protein sequence ID" value="TDD65414.1"/>
    <property type="molecule type" value="Genomic_DNA"/>
</dbReference>
<dbReference type="CDD" id="cd18809">
    <property type="entry name" value="SF1_C_RecD"/>
    <property type="match status" value="1"/>
</dbReference>
<dbReference type="InterPro" id="IPR027785">
    <property type="entry name" value="UvrD-like_helicase_C"/>
</dbReference>
<evidence type="ECO:0000313" key="3">
    <source>
        <dbReference type="EMBL" id="TDD65414.1"/>
    </source>
</evidence>
<protein>
    <submittedName>
        <fullName evidence="3">TrwC relaxase</fullName>
    </submittedName>
</protein>
<dbReference type="PANTHER" id="PTHR43788">
    <property type="entry name" value="DNA2/NAM7 HELICASE FAMILY MEMBER"/>
    <property type="match status" value="1"/>
</dbReference>
<evidence type="ECO:0000256" key="1">
    <source>
        <dbReference type="SAM" id="MobiDB-lite"/>
    </source>
</evidence>
<dbReference type="AlphaFoldDB" id="A0A4R5A420"/>
<reference evidence="3 4" key="1">
    <citation type="submission" date="2019-02" db="EMBL/GenBank/DDBJ databases">
        <title>Draft genome sequences of novel Actinobacteria.</title>
        <authorList>
            <person name="Sahin N."/>
            <person name="Ay H."/>
            <person name="Saygin H."/>
        </authorList>
    </citation>
    <scope>NUCLEOTIDE SEQUENCE [LARGE SCALE GENOMIC DNA]</scope>
    <source>
        <strain evidence="3 4">8K307</strain>
    </source>
</reference>
<evidence type="ECO:0000259" key="2">
    <source>
        <dbReference type="Pfam" id="PF13538"/>
    </source>
</evidence>
<comment type="caution">
    <text evidence="3">The sequence shown here is derived from an EMBL/GenBank/DDBJ whole genome shotgun (WGS) entry which is preliminary data.</text>
</comment>
<accession>A0A4R5A420</accession>
<sequence>MPGTATTSEMEKLARAAYTELATERTTWKTWNIRAAAARAAMEHRMVTADEREKLIAAVSARVAEMSVELTPSVTAFTPAAFTRADGTSMFVRTHAGLFTSAEVLAAEERLLAAARSVDAATVSSESVERVLAAPTADGYFLTDDQADAVRDITASGRRVDVLVGPAGAGKTTTLTALRATWELEHGEGSLIGLAPSAAAAKVLADSLGVATDNAAKWLHEAARLPDTGKEIAHLADVLQLLDAEDPEWRQRLAQSGDVTERAAEWAAFVGADQAHAWTAERGRTVVAKRLEKLRVDEQRWTFRPGQLVVIDEASLAGTLAVDDLVSRATHAGAKVLLVGDWAQLASVDAGGGFGMLVRDRGDGLAPELTGVRRFTHKWERIASMQLRVGDIAALDAYDKHGRLIGGGGEDMLDAAYRSWRRDELAGLQSLLIAGDSTTVTDLNRRARADRVATGEVEDDGVSLRDGTIAAVGDRVITRNNQRRLAVGTGWVKNGDTWHVQAVHRDGSLTVRRAKGNGTITLPAAYVADHVEPAYAVTAHRAQGATVDTAHALVTGATMMREILYVAMTRARASNTAYVVTDLDEEARHLRDADDPAPTARSVLTTVLRRQGAALSARETARLETDKALSIGQLAAEYDTLYRAAVTDRQATLLLACGVQPTDVADSEHLVALAAAVHRADAHGLKPDTVLPKLAAAKPIPAEADPVRVLAARVARWTDHATETAPSIVRRQRRLIAGLVPAADGVTDPEIQRALGEREALLEERAAEIARRAINERAAWLRTLGPEPATAAEQTQWRRCVEVIAAYRERHDITDTASPIGDPGFDWTQRHDYRQAAKAVQAAQQLAGVLKDPPARQQAAQHHQPQQSTGRSF</sequence>
<organism evidence="3 4">
    <name type="scientific">Jiangella aurantiaca</name>
    <dbReference type="NCBI Taxonomy" id="2530373"/>
    <lineage>
        <taxon>Bacteria</taxon>
        <taxon>Bacillati</taxon>
        <taxon>Actinomycetota</taxon>
        <taxon>Actinomycetes</taxon>
        <taxon>Jiangellales</taxon>
        <taxon>Jiangellaceae</taxon>
        <taxon>Jiangella</taxon>
    </lineage>
</organism>
<proteinExistence type="predicted"/>
<dbReference type="Pfam" id="PF13538">
    <property type="entry name" value="UvrD_C_2"/>
    <property type="match status" value="1"/>
</dbReference>
<dbReference type="OrthoDB" id="4524286at2"/>
<evidence type="ECO:0000313" key="4">
    <source>
        <dbReference type="Proteomes" id="UP000295217"/>
    </source>
</evidence>